<dbReference type="Gene3D" id="3.30.420.10">
    <property type="entry name" value="Ribonuclease H-like superfamily/Ribonuclease H"/>
    <property type="match status" value="1"/>
</dbReference>
<name>A0A6J8CGM0_MYTCO</name>
<reference evidence="3 4" key="1">
    <citation type="submission" date="2020-06" db="EMBL/GenBank/DDBJ databases">
        <authorList>
            <person name="Li R."/>
            <person name="Bekaert M."/>
        </authorList>
    </citation>
    <scope>NUCLEOTIDE SEQUENCE [LARGE SCALE GENOMIC DNA]</scope>
    <source>
        <strain evidence="4">wild</strain>
    </source>
</reference>
<sequence length="332" mass="37445">MRKTQTQKKHAPMAIVETSSPMEKLATDILGELPETENGNRYILVVSDYYTKWTESFPMPNMEASTVVKIIVEERKSGDLTYKVDCGIRGSPQIIHADRIQLKHNQMLRGEMYEGIDNPQVTEPREIDIFAVIDQDDRKGGCFYHTDKSKNLLRHMKSKHQKEDDSNSDKEANTSKSKDLLSDSSEFESEDDWKRQDPGDILGQESDEIAHSEKETKKDTELKESENKKDDSIVNQMHVLLLGPEIMAVGSKSIDAKGLSVDNPDKQTDNGKSKVNEKDSVALCATCKKRKVILVACGVQTDSILYARTVTTVTTYRDGPKKIRIVEAKEAY</sequence>
<feature type="domain" description="Integrase catalytic" evidence="2">
    <location>
        <begin position="17"/>
        <end position="99"/>
    </location>
</feature>
<dbReference type="OrthoDB" id="10047206at2759"/>
<accession>A0A6J8CGM0</accession>
<proteinExistence type="predicted"/>
<evidence type="ECO:0000313" key="3">
    <source>
        <dbReference type="EMBL" id="CAC5394030.1"/>
    </source>
</evidence>
<feature type="compositionally biased region" description="Basic and acidic residues" evidence="1">
    <location>
        <begin position="161"/>
        <end position="181"/>
    </location>
</feature>
<gene>
    <name evidence="3" type="ORF">MCOR_28833</name>
</gene>
<keyword evidence="4" id="KW-1185">Reference proteome</keyword>
<dbReference type="AlphaFoldDB" id="A0A6J8CGM0"/>
<dbReference type="GO" id="GO:0003676">
    <property type="term" value="F:nucleic acid binding"/>
    <property type="evidence" value="ECO:0007669"/>
    <property type="project" value="InterPro"/>
</dbReference>
<dbReference type="SUPFAM" id="SSF53098">
    <property type="entry name" value="Ribonuclease H-like"/>
    <property type="match status" value="1"/>
</dbReference>
<dbReference type="InterPro" id="IPR012337">
    <property type="entry name" value="RNaseH-like_sf"/>
</dbReference>
<evidence type="ECO:0000313" key="4">
    <source>
        <dbReference type="Proteomes" id="UP000507470"/>
    </source>
</evidence>
<dbReference type="InterPro" id="IPR036397">
    <property type="entry name" value="RNaseH_sf"/>
</dbReference>
<feature type="compositionally biased region" description="Basic and acidic residues" evidence="1">
    <location>
        <begin position="208"/>
        <end position="230"/>
    </location>
</feature>
<dbReference type="GO" id="GO:0015074">
    <property type="term" value="P:DNA integration"/>
    <property type="evidence" value="ECO:0007669"/>
    <property type="project" value="InterPro"/>
</dbReference>
<dbReference type="PROSITE" id="PS50994">
    <property type="entry name" value="INTEGRASE"/>
    <property type="match status" value="1"/>
</dbReference>
<evidence type="ECO:0000259" key="2">
    <source>
        <dbReference type="PROSITE" id="PS50994"/>
    </source>
</evidence>
<protein>
    <recommendedName>
        <fullName evidence="2">Integrase catalytic domain-containing protein</fullName>
    </recommendedName>
</protein>
<feature type="region of interest" description="Disordered" evidence="1">
    <location>
        <begin position="156"/>
        <end position="230"/>
    </location>
</feature>
<dbReference type="EMBL" id="CACVKT020005248">
    <property type="protein sequence ID" value="CAC5394030.1"/>
    <property type="molecule type" value="Genomic_DNA"/>
</dbReference>
<organism evidence="3 4">
    <name type="scientific">Mytilus coruscus</name>
    <name type="common">Sea mussel</name>
    <dbReference type="NCBI Taxonomy" id="42192"/>
    <lineage>
        <taxon>Eukaryota</taxon>
        <taxon>Metazoa</taxon>
        <taxon>Spiralia</taxon>
        <taxon>Lophotrochozoa</taxon>
        <taxon>Mollusca</taxon>
        <taxon>Bivalvia</taxon>
        <taxon>Autobranchia</taxon>
        <taxon>Pteriomorphia</taxon>
        <taxon>Mytilida</taxon>
        <taxon>Mytiloidea</taxon>
        <taxon>Mytilidae</taxon>
        <taxon>Mytilinae</taxon>
        <taxon>Mytilus</taxon>
    </lineage>
</organism>
<dbReference type="Proteomes" id="UP000507470">
    <property type="component" value="Unassembled WGS sequence"/>
</dbReference>
<dbReference type="InterPro" id="IPR001584">
    <property type="entry name" value="Integrase_cat-core"/>
</dbReference>
<evidence type="ECO:0000256" key="1">
    <source>
        <dbReference type="SAM" id="MobiDB-lite"/>
    </source>
</evidence>